<evidence type="ECO:0000256" key="1">
    <source>
        <dbReference type="ARBA" id="ARBA00007665"/>
    </source>
</evidence>
<dbReference type="Pfam" id="PF01205">
    <property type="entry name" value="Impact_N"/>
    <property type="match status" value="1"/>
</dbReference>
<dbReference type="InterPro" id="IPR023582">
    <property type="entry name" value="Impact"/>
</dbReference>
<feature type="domain" description="Impact N-terminal" evidence="2">
    <location>
        <begin position="18"/>
        <end position="123"/>
    </location>
</feature>
<dbReference type="AlphaFoldDB" id="A0A1W1H6P1"/>
<accession>A0A1W1H6P1</accession>
<dbReference type="GO" id="GO:0005737">
    <property type="term" value="C:cytoplasm"/>
    <property type="evidence" value="ECO:0007669"/>
    <property type="project" value="TreeGrafter"/>
</dbReference>
<dbReference type="STRING" id="1246637.MTBBW1_1260049"/>
<organism evidence="3 4">
    <name type="scientific">Desulfamplus magnetovallimortis</name>
    <dbReference type="NCBI Taxonomy" id="1246637"/>
    <lineage>
        <taxon>Bacteria</taxon>
        <taxon>Pseudomonadati</taxon>
        <taxon>Thermodesulfobacteriota</taxon>
        <taxon>Desulfobacteria</taxon>
        <taxon>Desulfobacterales</taxon>
        <taxon>Desulfobacteraceae</taxon>
        <taxon>Desulfamplus</taxon>
    </lineage>
</organism>
<dbReference type="InterPro" id="IPR001498">
    <property type="entry name" value="Impact_N"/>
</dbReference>
<proteinExistence type="inferred from homology"/>
<reference evidence="3 4" key="1">
    <citation type="submission" date="2017-03" db="EMBL/GenBank/DDBJ databases">
        <authorList>
            <person name="Afonso C.L."/>
            <person name="Miller P.J."/>
            <person name="Scott M.A."/>
            <person name="Spackman E."/>
            <person name="Goraichik I."/>
            <person name="Dimitrov K.M."/>
            <person name="Suarez D.L."/>
            <person name="Swayne D.E."/>
        </authorList>
    </citation>
    <scope>NUCLEOTIDE SEQUENCE [LARGE SCALE GENOMIC DNA]</scope>
    <source>
        <strain evidence="3">PRJEB14757</strain>
    </source>
</reference>
<name>A0A1W1H6P1_9BACT</name>
<dbReference type="InterPro" id="IPR020568">
    <property type="entry name" value="Ribosomal_Su5_D2-typ_SF"/>
</dbReference>
<dbReference type="PANTHER" id="PTHR16301:SF20">
    <property type="entry name" value="IMPACT FAMILY MEMBER YIGZ"/>
    <property type="match status" value="1"/>
</dbReference>
<comment type="similarity">
    <text evidence="1">Belongs to the IMPACT family.</text>
</comment>
<dbReference type="EMBL" id="FWEV01000031">
    <property type="protein sequence ID" value="SLM28127.1"/>
    <property type="molecule type" value="Genomic_DNA"/>
</dbReference>
<dbReference type="Gene3D" id="3.30.230.30">
    <property type="entry name" value="Impact, N-terminal domain"/>
    <property type="match status" value="1"/>
</dbReference>
<keyword evidence="4" id="KW-1185">Reference proteome</keyword>
<dbReference type="PANTHER" id="PTHR16301">
    <property type="entry name" value="IMPACT-RELATED"/>
    <property type="match status" value="1"/>
</dbReference>
<sequence length="206" mass="23221">MNCFYSIKDERRVEIKIRRSTFICSMKYVENVDEAKAFISSVSSEHKNANHNCWAYIVGDKAEMFHSSDQGEPAGTAGKPMLNALQSYSMTSIAAVVTRYFGGVKLGVRGLIEAYGEAVKNAIGMEKLRKLVKTKEYTINLPYAFHDSFIHQLKNFPGEVTDTRYFDIVSLDFAAEDHAASELEKMLDSCQSAGKLTFIQREMEDK</sequence>
<dbReference type="InterPro" id="IPR020569">
    <property type="entry name" value="UPF0029_Impact_CS"/>
</dbReference>
<evidence type="ECO:0000313" key="3">
    <source>
        <dbReference type="EMBL" id="SLM28127.1"/>
    </source>
</evidence>
<dbReference type="InterPro" id="IPR036956">
    <property type="entry name" value="Impact_N_sf"/>
</dbReference>
<gene>
    <name evidence="3" type="ORF">MTBBW1_1260049</name>
</gene>
<dbReference type="GO" id="GO:0006446">
    <property type="term" value="P:regulation of translational initiation"/>
    <property type="evidence" value="ECO:0007669"/>
    <property type="project" value="TreeGrafter"/>
</dbReference>
<dbReference type="Proteomes" id="UP000191931">
    <property type="component" value="Unassembled WGS sequence"/>
</dbReference>
<protein>
    <recommendedName>
        <fullName evidence="2">Impact N-terminal domain-containing protein</fullName>
    </recommendedName>
</protein>
<evidence type="ECO:0000259" key="2">
    <source>
        <dbReference type="Pfam" id="PF01205"/>
    </source>
</evidence>
<evidence type="ECO:0000313" key="4">
    <source>
        <dbReference type="Proteomes" id="UP000191931"/>
    </source>
</evidence>
<dbReference type="RefSeq" id="WP_245809397.1">
    <property type="nucleotide sequence ID" value="NZ_LT828547.1"/>
</dbReference>
<dbReference type="SUPFAM" id="SSF54211">
    <property type="entry name" value="Ribosomal protein S5 domain 2-like"/>
    <property type="match status" value="1"/>
</dbReference>
<dbReference type="PROSITE" id="PS00910">
    <property type="entry name" value="UPF0029"/>
    <property type="match status" value="1"/>
</dbReference>